<evidence type="ECO:0000256" key="7">
    <source>
        <dbReference type="ARBA" id="ARBA00022833"/>
    </source>
</evidence>
<evidence type="ECO:0000256" key="11">
    <source>
        <dbReference type="ARBA" id="ARBA00093666"/>
    </source>
</evidence>
<dbReference type="GO" id="GO:0046872">
    <property type="term" value="F:metal ion binding"/>
    <property type="evidence" value="ECO:0007669"/>
    <property type="project" value="UniProtKB-KW"/>
</dbReference>
<comment type="similarity">
    <text evidence="10">Belongs to the peptidase M15 family.</text>
</comment>
<keyword evidence="8" id="KW-0482">Metalloprotease</keyword>
<evidence type="ECO:0000256" key="4">
    <source>
        <dbReference type="ARBA" id="ARBA00022723"/>
    </source>
</evidence>
<evidence type="ECO:0000256" key="9">
    <source>
        <dbReference type="ARBA" id="ARBA00023316"/>
    </source>
</evidence>
<evidence type="ECO:0000313" key="12">
    <source>
        <dbReference type="EMBL" id="MQY44720.1"/>
    </source>
</evidence>
<evidence type="ECO:0000256" key="10">
    <source>
        <dbReference type="ARBA" id="ARBA00093448"/>
    </source>
</evidence>
<organism evidence="12 13">
    <name type="scientific">Endobacterium cereale</name>
    <dbReference type="NCBI Taxonomy" id="2663029"/>
    <lineage>
        <taxon>Bacteria</taxon>
        <taxon>Pseudomonadati</taxon>
        <taxon>Pseudomonadota</taxon>
        <taxon>Alphaproteobacteria</taxon>
        <taxon>Hyphomicrobiales</taxon>
        <taxon>Rhizobiaceae</taxon>
        <taxon>Endobacterium</taxon>
    </lineage>
</organism>
<evidence type="ECO:0000256" key="1">
    <source>
        <dbReference type="ARBA" id="ARBA00001947"/>
    </source>
</evidence>
<dbReference type="PANTHER" id="PTHR37425:SF1">
    <property type="entry name" value="OUTER MEMBRANE PROTEIN"/>
    <property type="match status" value="1"/>
</dbReference>
<keyword evidence="6" id="KW-0378">Hydrolase</keyword>
<reference evidence="12 13" key="1">
    <citation type="submission" date="2019-11" db="EMBL/GenBank/DDBJ databases">
        <title>Genome analysis of Rhizobacterium cereale a novel genus and species isolated from maize roots in North Spain.</title>
        <authorList>
            <person name="Menendez E."/>
            <person name="Flores-Felix J.D."/>
            <person name="Ramirez-Bahena M.-H."/>
            <person name="Igual J.M."/>
            <person name="Garcia-Fraile P."/>
            <person name="Peix A."/>
            <person name="Velazquez E."/>
        </authorList>
    </citation>
    <scope>NUCLEOTIDE SEQUENCE [LARGE SCALE GENOMIC DNA]</scope>
    <source>
        <strain evidence="12 13">RZME27</strain>
    </source>
</reference>
<name>A0A6A8A572_9HYPH</name>
<keyword evidence="3" id="KW-0645">Protease</keyword>
<keyword evidence="9" id="KW-0961">Cell wall biogenesis/degradation</keyword>
<dbReference type="Gene3D" id="3.30.1380.10">
    <property type="match status" value="1"/>
</dbReference>
<dbReference type="GO" id="GO:0008237">
    <property type="term" value="F:metallopeptidase activity"/>
    <property type="evidence" value="ECO:0007669"/>
    <property type="project" value="UniProtKB-KW"/>
</dbReference>
<comment type="caution">
    <text evidence="12">The sequence shown here is derived from an EMBL/GenBank/DDBJ whole genome shotgun (WGS) entry which is preliminary data.</text>
</comment>
<keyword evidence="13" id="KW-1185">Reference proteome</keyword>
<dbReference type="PANTHER" id="PTHR37425">
    <property type="match status" value="1"/>
</dbReference>
<protein>
    <recommendedName>
        <fullName evidence="11">Murein endopeptidase K</fullName>
    </recommendedName>
</protein>
<evidence type="ECO:0000256" key="6">
    <source>
        <dbReference type="ARBA" id="ARBA00022801"/>
    </source>
</evidence>
<dbReference type="InterPro" id="IPR010275">
    <property type="entry name" value="MepK"/>
</dbReference>
<dbReference type="EMBL" id="WIXI01000022">
    <property type="protein sequence ID" value="MQY44720.1"/>
    <property type="molecule type" value="Genomic_DNA"/>
</dbReference>
<evidence type="ECO:0000256" key="3">
    <source>
        <dbReference type="ARBA" id="ARBA00022670"/>
    </source>
</evidence>
<comment type="cofactor">
    <cofactor evidence="1">
        <name>Zn(2+)</name>
        <dbReference type="ChEBI" id="CHEBI:29105"/>
    </cofactor>
</comment>
<gene>
    <name evidence="12" type="ORF">GAO09_01355</name>
</gene>
<dbReference type="Proteomes" id="UP000435138">
    <property type="component" value="Unassembled WGS sequence"/>
</dbReference>
<dbReference type="Pfam" id="PF05951">
    <property type="entry name" value="Peptidase_M15_2"/>
    <property type="match status" value="1"/>
</dbReference>
<dbReference type="CDD" id="cd14844">
    <property type="entry name" value="Zn-DD-carboxypeptidase_like"/>
    <property type="match status" value="1"/>
</dbReference>
<dbReference type="GO" id="GO:0071555">
    <property type="term" value="P:cell wall organization"/>
    <property type="evidence" value="ECO:0007669"/>
    <property type="project" value="UniProtKB-KW"/>
</dbReference>
<dbReference type="InterPro" id="IPR009045">
    <property type="entry name" value="Zn_M74/Hedgehog-like"/>
</dbReference>
<keyword evidence="5" id="KW-0732">Signal</keyword>
<evidence type="ECO:0000256" key="8">
    <source>
        <dbReference type="ARBA" id="ARBA00023049"/>
    </source>
</evidence>
<proteinExistence type="inferred from homology"/>
<dbReference type="GO" id="GO:0006508">
    <property type="term" value="P:proteolysis"/>
    <property type="evidence" value="ECO:0007669"/>
    <property type="project" value="UniProtKB-KW"/>
</dbReference>
<keyword evidence="7" id="KW-0862">Zinc</keyword>
<keyword evidence="4" id="KW-0479">Metal-binding</keyword>
<comment type="pathway">
    <text evidence="2">Cell wall biogenesis; cell wall polysaccharide biosynthesis.</text>
</comment>
<dbReference type="AlphaFoldDB" id="A0A6A8A572"/>
<evidence type="ECO:0000256" key="2">
    <source>
        <dbReference type="ARBA" id="ARBA00004776"/>
    </source>
</evidence>
<sequence length="462" mass="50241">MVAFEFPHGVSVVTSFCRDAATRMCRSATRPAKALAAALLALPLLMASSGFAAAETRSLKLYFTHTGERANIVYKRNGRFDQKGLNQINRILRDWRRNEPTKMDPRLLDLVWEVYGRVGARDYIHVVSAYRSPKTNNMLRGRSRTTGVAKKSQHMLGKAMDFFIPGVKISTLRATAMQMQVGGVGYYPTSGSPFVHLDVGSVRAWPRMSQRELANLFPNGRTLHLPTNGRPLPGYQQALADYKRRIGPRSIEIAATAEDDDDAAPVIARGRSRDADDSGLVTAMLPTPKSRAQAALDMQSKFGGSPKEKTEIAEKREEKQVELLAAAIPVPSPRPKPVETTELPPDNIVVASIGPIPAQRPTLPAPVSKPFGDPAIRQDLAKIRVLKDAAPATGTASAEPVAIRSLAHWALLSPGQRVAMKPPVLVKRSLETEPGAATETVEQKPMAAGGAFDFGRFVEDEG</sequence>
<evidence type="ECO:0000313" key="13">
    <source>
        <dbReference type="Proteomes" id="UP000435138"/>
    </source>
</evidence>
<accession>A0A6A8A572</accession>
<dbReference type="SUPFAM" id="SSF55166">
    <property type="entry name" value="Hedgehog/DD-peptidase"/>
    <property type="match status" value="1"/>
</dbReference>
<evidence type="ECO:0000256" key="5">
    <source>
        <dbReference type="ARBA" id="ARBA00022729"/>
    </source>
</evidence>